<dbReference type="AlphaFoldDB" id="A0AAW0I399"/>
<comment type="similarity">
    <text evidence="2">Belongs to the HMGN family.</text>
</comment>
<accession>A0AAW0I399</accession>
<keyword evidence="4" id="KW-0539">Nucleus</keyword>
<name>A0AAW0I399_MYOGA</name>
<reference evidence="6 7" key="1">
    <citation type="journal article" date="2023" name="bioRxiv">
        <title>Conserved and derived expression patterns and positive selection on dental genes reveal complex evolutionary context of ever-growing rodent molars.</title>
        <authorList>
            <person name="Calamari Z.T."/>
            <person name="Song A."/>
            <person name="Cohen E."/>
            <person name="Akter M."/>
            <person name="Roy R.D."/>
            <person name="Hallikas O."/>
            <person name="Christensen M.M."/>
            <person name="Li P."/>
            <person name="Marangoni P."/>
            <person name="Jernvall J."/>
            <person name="Klein O.D."/>
        </authorList>
    </citation>
    <scope>NUCLEOTIDE SEQUENCE [LARGE SCALE GENOMIC DNA]</scope>
    <source>
        <strain evidence="6">V071</strain>
    </source>
</reference>
<comment type="caution">
    <text evidence="6">The sequence shown here is derived from an EMBL/GenBank/DDBJ whole genome shotgun (WGS) entry which is preliminary data.</text>
</comment>
<evidence type="ECO:0000256" key="5">
    <source>
        <dbReference type="SAM" id="MobiDB-lite"/>
    </source>
</evidence>
<evidence type="ECO:0008006" key="8">
    <source>
        <dbReference type="Google" id="ProtNLM"/>
    </source>
</evidence>
<feature type="region of interest" description="Disordered" evidence="5">
    <location>
        <begin position="1"/>
        <end position="58"/>
    </location>
</feature>
<dbReference type="Proteomes" id="UP001488838">
    <property type="component" value="Unassembled WGS sequence"/>
</dbReference>
<feature type="compositionally biased region" description="Basic and acidic residues" evidence="5">
    <location>
        <begin position="12"/>
        <end position="28"/>
    </location>
</feature>
<dbReference type="Pfam" id="PF01101">
    <property type="entry name" value="HMG14_17"/>
    <property type="match status" value="1"/>
</dbReference>
<dbReference type="GO" id="GO:0005634">
    <property type="term" value="C:nucleus"/>
    <property type="evidence" value="ECO:0007669"/>
    <property type="project" value="UniProtKB-SubCell"/>
</dbReference>
<feature type="compositionally biased region" description="Basic and acidic residues" evidence="5">
    <location>
        <begin position="148"/>
        <end position="171"/>
    </location>
</feature>
<dbReference type="GO" id="GO:0031492">
    <property type="term" value="F:nucleosomal DNA binding"/>
    <property type="evidence" value="ECO:0007669"/>
    <property type="project" value="InterPro"/>
</dbReference>
<evidence type="ECO:0000256" key="3">
    <source>
        <dbReference type="ARBA" id="ARBA00023125"/>
    </source>
</evidence>
<keyword evidence="7" id="KW-1185">Reference proteome</keyword>
<organism evidence="6 7">
    <name type="scientific">Myodes glareolus</name>
    <name type="common">Bank vole</name>
    <name type="synonym">Clethrionomys glareolus</name>
    <dbReference type="NCBI Taxonomy" id="447135"/>
    <lineage>
        <taxon>Eukaryota</taxon>
        <taxon>Metazoa</taxon>
        <taxon>Chordata</taxon>
        <taxon>Craniata</taxon>
        <taxon>Vertebrata</taxon>
        <taxon>Euteleostomi</taxon>
        <taxon>Mammalia</taxon>
        <taxon>Eutheria</taxon>
        <taxon>Euarchontoglires</taxon>
        <taxon>Glires</taxon>
        <taxon>Rodentia</taxon>
        <taxon>Myomorpha</taxon>
        <taxon>Muroidea</taxon>
        <taxon>Cricetidae</taxon>
        <taxon>Arvicolinae</taxon>
        <taxon>Myodes</taxon>
    </lineage>
</organism>
<feature type="compositionally biased region" description="Basic and acidic residues" evidence="5">
    <location>
        <begin position="37"/>
        <end position="51"/>
    </location>
</feature>
<dbReference type="EMBL" id="JBBHLL010000227">
    <property type="protein sequence ID" value="KAK7808905.1"/>
    <property type="molecule type" value="Genomic_DNA"/>
</dbReference>
<keyword evidence="3" id="KW-0238">DNA-binding</keyword>
<proteinExistence type="inferred from homology"/>
<evidence type="ECO:0000256" key="4">
    <source>
        <dbReference type="ARBA" id="ARBA00023242"/>
    </source>
</evidence>
<evidence type="ECO:0000313" key="7">
    <source>
        <dbReference type="Proteomes" id="UP001488838"/>
    </source>
</evidence>
<dbReference type="GO" id="GO:0000785">
    <property type="term" value="C:chromatin"/>
    <property type="evidence" value="ECO:0007669"/>
    <property type="project" value="InterPro"/>
</dbReference>
<comment type="subcellular location">
    <subcellularLocation>
        <location evidence="1">Nucleus</location>
    </subcellularLocation>
</comment>
<feature type="region of interest" description="Disordered" evidence="5">
    <location>
        <begin position="136"/>
        <end position="171"/>
    </location>
</feature>
<evidence type="ECO:0000256" key="1">
    <source>
        <dbReference type="ARBA" id="ARBA00004123"/>
    </source>
</evidence>
<dbReference type="PRINTS" id="PR00925">
    <property type="entry name" value="NONHISHMG17"/>
</dbReference>
<protein>
    <recommendedName>
        <fullName evidence="8">High mobility group nucleosome-binding domain-containing protein 4</fullName>
    </recommendedName>
</protein>
<evidence type="ECO:0000313" key="6">
    <source>
        <dbReference type="EMBL" id="KAK7808905.1"/>
    </source>
</evidence>
<evidence type="ECO:0000256" key="2">
    <source>
        <dbReference type="ARBA" id="ARBA00007696"/>
    </source>
</evidence>
<dbReference type="InterPro" id="IPR000079">
    <property type="entry name" value="HMGN_fam"/>
</dbReference>
<sequence length="171" mass="18981">MTPVIKSQVLSKGEKVPKGKKGKADAAKDASNPAENGEAKPDQAQKAEGVGDAKGPGFGFQHPHQAAYNFCNYSFRGSNVIFRPLRTSALMCTHTGKECAEKRKADRLEMQMPQCEEAGERSFIWRWIGDGDGDPHWNTGLNSLGPNEKQKERECEQGRQDQREPSFDDGW</sequence>
<gene>
    <name evidence="6" type="ORF">U0070_005312</name>
</gene>